<evidence type="ECO:0000313" key="4">
    <source>
        <dbReference type="EMBL" id="TWT65254.1"/>
    </source>
</evidence>
<feature type="region of interest" description="Disordered" evidence="3">
    <location>
        <begin position="501"/>
        <end position="544"/>
    </location>
</feature>
<reference evidence="4 5" key="1">
    <citation type="submission" date="2019-02" db="EMBL/GenBank/DDBJ databases">
        <title>Deep-cultivation of Planctomycetes and their phenomic and genomic characterization uncovers novel biology.</title>
        <authorList>
            <person name="Wiegand S."/>
            <person name="Jogler M."/>
            <person name="Boedeker C."/>
            <person name="Pinto D."/>
            <person name="Vollmers J."/>
            <person name="Rivas-Marin E."/>
            <person name="Kohn T."/>
            <person name="Peeters S.H."/>
            <person name="Heuer A."/>
            <person name="Rast P."/>
            <person name="Oberbeckmann S."/>
            <person name="Bunk B."/>
            <person name="Jeske O."/>
            <person name="Meyerdierks A."/>
            <person name="Storesund J.E."/>
            <person name="Kallscheuer N."/>
            <person name="Luecker S."/>
            <person name="Lage O.M."/>
            <person name="Pohl T."/>
            <person name="Merkel B.J."/>
            <person name="Hornburger P."/>
            <person name="Mueller R.-W."/>
            <person name="Bruemmer F."/>
            <person name="Labrenz M."/>
            <person name="Spormann A.M."/>
            <person name="Op Den Camp H."/>
            <person name="Overmann J."/>
            <person name="Amann R."/>
            <person name="Jetten M.S.M."/>
            <person name="Mascher T."/>
            <person name="Medema M.H."/>
            <person name="Devos D.P."/>
            <person name="Kaster A.-K."/>
            <person name="Ovreas L."/>
            <person name="Rohde M."/>
            <person name="Galperin M.Y."/>
            <person name="Jogler C."/>
        </authorList>
    </citation>
    <scope>NUCLEOTIDE SEQUENCE [LARGE SCALE GENOMIC DNA]</scope>
    <source>
        <strain evidence="4 5">CA85</strain>
    </source>
</reference>
<dbReference type="PANTHER" id="PTHR30203:SF31">
    <property type="entry name" value="RND EFFLUX SYSTEM, OUTER MEMBRANE LIPOPROTEIN, NODT"/>
    <property type="match status" value="1"/>
</dbReference>
<keyword evidence="2" id="KW-0564">Palmitate</keyword>
<name>A0A5C5XQS5_9BACT</name>
<keyword evidence="5" id="KW-1185">Reference proteome</keyword>
<dbReference type="SUPFAM" id="SSF56954">
    <property type="entry name" value="Outer membrane efflux proteins (OEP)"/>
    <property type="match status" value="1"/>
</dbReference>
<dbReference type="Pfam" id="PF02321">
    <property type="entry name" value="OEP"/>
    <property type="match status" value="2"/>
</dbReference>
<gene>
    <name evidence="4" type="primary">ttgF</name>
    <name evidence="4" type="ORF">CA85_31660</name>
</gene>
<dbReference type="PANTHER" id="PTHR30203">
    <property type="entry name" value="OUTER MEMBRANE CATION EFFLUX PROTEIN"/>
    <property type="match status" value="1"/>
</dbReference>
<dbReference type="Proteomes" id="UP000318053">
    <property type="component" value="Unassembled WGS sequence"/>
</dbReference>
<comment type="subcellular location">
    <subcellularLocation>
        <location evidence="2">Cell membrane</location>
        <topology evidence="2">Lipid-anchor</topology>
    </subcellularLocation>
</comment>
<protein>
    <submittedName>
        <fullName evidence="4">Toluene efflux pump outer membrane protein TtgF</fullName>
    </submittedName>
</protein>
<dbReference type="NCBIfam" id="TIGR01845">
    <property type="entry name" value="outer_NodT"/>
    <property type="match status" value="1"/>
</dbReference>
<evidence type="ECO:0000313" key="5">
    <source>
        <dbReference type="Proteomes" id="UP000318053"/>
    </source>
</evidence>
<dbReference type="InterPro" id="IPR003423">
    <property type="entry name" value="OMP_efflux"/>
</dbReference>
<dbReference type="GO" id="GO:0015562">
    <property type="term" value="F:efflux transmembrane transporter activity"/>
    <property type="evidence" value="ECO:0007669"/>
    <property type="project" value="InterPro"/>
</dbReference>
<accession>A0A5C5XQS5</accession>
<dbReference type="EMBL" id="SJPK01000007">
    <property type="protein sequence ID" value="TWT65254.1"/>
    <property type="molecule type" value="Genomic_DNA"/>
</dbReference>
<proteinExistence type="inferred from homology"/>
<dbReference type="PROSITE" id="PS51257">
    <property type="entry name" value="PROKAR_LIPOPROTEIN"/>
    <property type="match status" value="1"/>
</dbReference>
<evidence type="ECO:0000256" key="2">
    <source>
        <dbReference type="RuleBase" id="RU362097"/>
    </source>
</evidence>
<dbReference type="InterPro" id="IPR010131">
    <property type="entry name" value="MdtP/NodT-like"/>
</dbReference>
<evidence type="ECO:0000256" key="3">
    <source>
        <dbReference type="SAM" id="MobiDB-lite"/>
    </source>
</evidence>
<keyword evidence="2" id="KW-0812">Transmembrane</keyword>
<dbReference type="AlphaFoldDB" id="A0A5C5XQS5"/>
<organism evidence="4 5">
    <name type="scientific">Allorhodopirellula solitaria</name>
    <dbReference type="NCBI Taxonomy" id="2527987"/>
    <lineage>
        <taxon>Bacteria</taxon>
        <taxon>Pseudomonadati</taxon>
        <taxon>Planctomycetota</taxon>
        <taxon>Planctomycetia</taxon>
        <taxon>Pirellulales</taxon>
        <taxon>Pirellulaceae</taxon>
        <taxon>Allorhodopirellula</taxon>
    </lineage>
</organism>
<dbReference type="GO" id="GO:0005886">
    <property type="term" value="C:plasma membrane"/>
    <property type="evidence" value="ECO:0007669"/>
    <property type="project" value="UniProtKB-SubCell"/>
</dbReference>
<keyword evidence="2" id="KW-1134">Transmembrane beta strand</keyword>
<comment type="caution">
    <text evidence="4">The sequence shown here is derived from an EMBL/GenBank/DDBJ whole genome shotgun (WGS) entry which is preliminary data.</text>
</comment>
<comment type="similarity">
    <text evidence="1 2">Belongs to the outer membrane factor (OMF) (TC 1.B.17) family.</text>
</comment>
<evidence type="ECO:0000256" key="1">
    <source>
        <dbReference type="ARBA" id="ARBA00007613"/>
    </source>
</evidence>
<dbReference type="Gene3D" id="2.20.200.10">
    <property type="entry name" value="Outer membrane efflux proteins (OEP)"/>
    <property type="match status" value="1"/>
</dbReference>
<keyword evidence="2" id="KW-0472">Membrane</keyword>
<dbReference type="Gene3D" id="1.20.1600.10">
    <property type="entry name" value="Outer membrane efflux proteins (OEP)"/>
    <property type="match status" value="1"/>
</dbReference>
<keyword evidence="2" id="KW-0449">Lipoprotein</keyword>
<feature type="compositionally biased region" description="Acidic residues" evidence="3">
    <location>
        <begin position="503"/>
        <end position="529"/>
    </location>
</feature>
<sequence length="544" mass="59790">MRRTAEPFALNAARRYRVCLAWVCACIAAVGVGCTSPRDWIANGFKVGPNYRKPCAPVAPDWIDANDKRVIGDPVNATAWWATSFNDPVLNQLVTEAYTQNLTLRQAGARIAQARALRQIVVGNFFPQQQSVSADYSHNLSTGRGGDRHFSSWRGSFGLAWEIDFWGRYRRAIESADADLDAAMYEYGDVVVTLVADVAATYIDIRTLQTRLELIKLNVENQRQTYEVTEVRFRLGESSEVDVQQAKSSLVQTEALVPQVETALRQSQNLLCILLGMPPEDILGILGAGSIPDVKPEIAVGIPAATLLQRPDVRRAERVLASQSALIGVAESDLYPHISLVGTVGRSANQFEDLFRGGSGFGSVGPTFNWDILNYGRLAGNIEFQDARFQELLAAYRQTALTANLEAENAIVQFLKNQERFELQLEAAKAADKTNELITLQFTEGEPIDFNRVFSVQNTKTQQELAAAGTKGDVAQSLVAIYRALGGGWPSPYLRTPIMASIEQDDDSDSVEEIETPPAEEESAEDEPAIDQVLENPVEETTGD</sequence>